<dbReference type="GO" id="GO:0004459">
    <property type="term" value="F:L-lactate dehydrogenase (NAD+) activity"/>
    <property type="evidence" value="ECO:0007669"/>
    <property type="project" value="TreeGrafter"/>
</dbReference>
<evidence type="ECO:0000259" key="7">
    <source>
        <dbReference type="Pfam" id="PF02866"/>
    </source>
</evidence>
<dbReference type="Proteomes" id="UP001155241">
    <property type="component" value="Unassembled WGS sequence"/>
</dbReference>
<evidence type="ECO:0000256" key="5">
    <source>
        <dbReference type="RuleBase" id="RU003369"/>
    </source>
</evidence>
<dbReference type="Gene3D" id="3.40.50.720">
    <property type="entry name" value="NAD(P)-binding Rossmann-like Domain"/>
    <property type="match status" value="1"/>
</dbReference>
<keyword evidence="9" id="KW-1185">Reference proteome</keyword>
<organism evidence="8 9">
    <name type="scientific">Aeoliella straminimaris</name>
    <dbReference type="NCBI Taxonomy" id="2954799"/>
    <lineage>
        <taxon>Bacteria</taxon>
        <taxon>Pseudomonadati</taxon>
        <taxon>Planctomycetota</taxon>
        <taxon>Planctomycetia</taxon>
        <taxon>Pirellulales</taxon>
        <taxon>Lacipirellulaceae</taxon>
        <taxon>Aeoliella</taxon>
    </lineage>
</organism>
<sequence length="304" mass="32809">MKVAIVGIGHVGAALAYSLLELETVRELMLVGRNLSRIEGEAIDLRHAGSFFAAPPSVSYGPVSECRDSDIIVLCLSQKTTSLDRTHLAVDNAQLFAEVVPVLTRQNPNSIFVVATNPVDSLTQLTIELSDLPPSRVLGAGTVIDSCRFRHALSDHLRVHPDDVRAYVLGEHGESQFIWLSGAAVGGVRLEASDIPLHVIESTRSSGTDIFRLKGNTCYAIAQALKLMVRSIAGNRLGTMPVSTQVNLGTDFPLLCLATPCVVGRRGIEQVLKPHFSSEEQQMWLTSGRRVAATLAEIHQSLGV</sequence>
<protein>
    <recommendedName>
        <fullName evidence="10">L-lactate dehydrogenase</fullName>
    </recommendedName>
</protein>
<dbReference type="Pfam" id="PF02866">
    <property type="entry name" value="Ldh_1_C"/>
    <property type="match status" value="1"/>
</dbReference>
<feature type="domain" description="Lactate/malate dehydrogenase N-terminal" evidence="6">
    <location>
        <begin position="1"/>
        <end position="139"/>
    </location>
</feature>
<reference evidence="8" key="1">
    <citation type="submission" date="2022-06" db="EMBL/GenBank/DDBJ databases">
        <title>Aeoliella straminimaris, a novel planctomycete from sediments.</title>
        <authorList>
            <person name="Vitorino I.R."/>
            <person name="Lage O.M."/>
        </authorList>
    </citation>
    <scope>NUCLEOTIDE SEQUENCE</scope>
    <source>
        <strain evidence="8">ICT_H6.2</strain>
    </source>
</reference>
<feature type="domain" description="Lactate/malate dehydrogenase C-terminal" evidence="7">
    <location>
        <begin position="142"/>
        <end position="290"/>
    </location>
</feature>
<dbReference type="GO" id="GO:0006089">
    <property type="term" value="P:lactate metabolic process"/>
    <property type="evidence" value="ECO:0007669"/>
    <property type="project" value="TreeGrafter"/>
</dbReference>
<proteinExistence type="inferred from homology"/>
<evidence type="ECO:0000259" key="6">
    <source>
        <dbReference type="Pfam" id="PF00056"/>
    </source>
</evidence>
<name>A0A9X2F9H1_9BACT</name>
<feature type="binding site" evidence="4">
    <location>
        <begin position="7"/>
        <end position="12"/>
    </location>
    <ligand>
        <name>NAD(+)</name>
        <dbReference type="ChEBI" id="CHEBI:57540"/>
    </ligand>
</feature>
<dbReference type="PANTHER" id="PTHR43128">
    <property type="entry name" value="L-2-HYDROXYCARBOXYLATE DEHYDROGENASE (NAD(P)(+))"/>
    <property type="match status" value="1"/>
</dbReference>
<dbReference type="SUPFAM" id="SSF51735">
    <property type="entry name" value="NAD(P)-binding Rossmann-fold domains"/>
    <property type="match status" value="1"/>
</dbReference>
<dbReference type="Pfam" id="PF00056">
    <property type="entry name" value="Ldh_1_N"/>
    <property type="match status" value="1"/>
</dbReference>
<dbReference type="InterPro" id="IPR001557">
    <property type="entry name" value="L-lactate/malate_DH"/>
</dbReference>
<dbReference type="InterPro" id="IPR001236">
    <property type="entry name" value="Lactate/malate_DH_N"/>
</dbReference>
<comment type="similarity">
    <text evidence="5">Belongs to the LDH/MDH superfamily.</text>
</comment>
<evidence type="ECO:0008006" key="10">
    <source>
        <dbReference type="Google" id="ProtNLM"/>
    </source>
</evidence>
<evidence type="ECO:0000256" key="3">
    <source>
        <dbReference type="PIRSR" id="PIRSR000102-1"/>
    </source>
</evidence>
<feature type="binding site" evidence="4">
    <location>
        <position position="92"/>
    </location>
    <ligand>
        <name>NAD(+)</name>
        <dbReference type="ChEBI" id="CHEBI:57540"/>
    </ligand>
</feature>
<feature type="active site" description="Proton acceptor" evidence="3">
    <location>
        <position position="172"/>
    </location>
</feature>
<evidence type="ECO:0000256" key="4">
    <source>
        <dbReference type="PIRSR" id="PIRSR000102-3"/>
    </source>
</evidence>
<keyword evidence="1 5" id="KW-0560">Oxidoreductase</keyword>
<dbReference type="SUPFAM" id="SSF56327">
    <property type="entry name" value="LDH C-terminal domain-like"/>
    <property type="match status" value="1"/>
</dbReference>
<dbReference type="InterPro" id="IPR022383">
    <property type="entry name" value="Lactate/malate_DH_C"/>
</dbReference>
<evidence type="ECO:0000256" key="2">
    <source>
        <dbReference type="ARBA" id="ARBA00023027"/>
    </source>
</evidence>
<evidence type="ECO:0000313" key="9">
    <source>
        <dbReference type="Proteomes" id="UP001155241"/>
    </source>
</evidence>
<accession>A0A9X2F9H1</accession>
<dbReference type="InterPro" id="IPR036291">
    <property type="entry name" value="NAD(P)-bd_dom_sf"/>
</dbReference>
<dbReference type="PANTHER" id="PTHR43128:SF16">
    <property type="entry name" value="L-LACTATE DEHYDROGENASE"/>
    <property type="match status" value="1"/>
</dbReference>
<evidence type="ECO:0000256" key="1">
    <source>
        <dbReference type="ARBA" id="ARBA00023002"/>
    </source>
</evidence>
<keyword evidence="2 4" id="KW-0520">NAD</keyword>
<dbReference type="Gene3D" id="3.90.110.10">
    <property type="entry name" value="Lactate dehydrogenase/glycoside hydrolase, family 4, C-terminal"/>
    <property type="match status" value="1"/>
</dbReference>
<dbReference type="PRINTS" id="PR00086">
    <property type="entry name" value="LLDHDRGNASE"/>
</dbReference>
<gene>
    <name evidence="8" type="ORF">NG895_12735</name>
</gene>
<dbReference type="RefSeq" id="WP_252852890.1">
    <property type="nucleotide sequence ID" value="NZ_JAMXLR010000039.1"/>
</dbReference>
<dbReference type="EMBL" id="JAMXLR010000039">
    <property type="protein sequence ID" value="MCO6044775.1"/>
    <property type="molecule type" value="Genomic_DNA"/>
</dbReference>
<dbReference type="PIRSF" id="PIRSF000102">
    <property type="entry name" value="Lac_mal_DH"/>
    <property type="match status" value="1"/>
</dbReference>
<dbReference type="AlphaFoldDB" id="A0A9X2F9H1"/>
<dbReference type="InterPro" id="IPR015955">
    <property type="entry name" value="Lactate_DH/Glyco_Ohase_4_C"/>
</dbReference>
<evidence type="ECO:0000313" key="8">
    <source>
        <dbReference type="EMBL" id="MCO6044775.1"/>
    </source>
</evidence>
<comment type="caution">
    <text evidence="8">The sequence shown here is derived from an EMBL/GenBank/DDBJ whole genome shotgun (WGS) entry which is preliminary data.</text>
</comment>